<dbReference type="InterPro" id="IPR010055">
    <property type="entry name" value="T2SS_protein-GspJ"/>
</dbReference>
<evidence type="ECO:0000313" key="11">
    <source>
        <dbReference type="EMBL" id="CAE79466.1"/>
    </source>
</evidence>
<dbReference type="GO" id="GO:0015627">
    <property type="term" value="C:type II protein secretion system complex"/>
    <property type="evidence" value="ECO:0007669"/>
    <property type="project" value="InterPro"/>
</dbReference>
<dbReference type="Gene3D" id="3.30.700.10">
    <property type="entry name" value="Glycoprotein, Type 4 Pilin"/>
    <property type="match status" value="1"/>
</dbReference>
<dbReference type="Pfam" id="PF07963">
    <property type="entry name" value="N_methyl"/>
    <property type="match status" value="1"/>
</dbReference>
<dbReference type="GO" id="GO:0015628">
    <property type="term" value="P:protein secretion by the type II secretion system"/>
    <property type="evidence" value="ECO:0007669"/>
    <property type="project" value="InterPro"/>
</dbReference>
<dbReference type="eggNOG" id="COG4968">
    <property type="taxonomic scope" value="Bacteria"/>
</dbReference>
<keyword evidence="5" id="KW-0488">Methylation</keyword>
<dbReference type="SUPFAM" id="SSF54523">
    <property type="entry name" value="Pili subunits"/>
    <property type="match status" value="2"/>
</dbReference>
<evidence type="ECO:0000256" key="1">
    <source>
        <dbReference type="ARBA" id="ARBA00004377"/>
    </source>
</evidence>
<proteinExistence type="inferred from homology"/>
<dbReference type="InterPro" id="IPR051621">
    <property type="entry name" value="T2SS_protein_J"/>
</dbReference>
<name>Q6MMN8_BDEBA</name>
<comment type="subcellular location">
    <subcellularLocation>
        <location evidence="1">Cell inner membrane</location>
        <topology evidence="1">Single-pass membrane protein</topology>
    </subcellularLocation>
</comment>
<dbReference type="STRING" id="264462.Bd1588"/>
<evidence type="ECO:0000256" key="10">
    <source>
        <dbReference type="SAM" id="MobiDB-lite"/>
    </source>
</evidence>
<evidence type="ECO:0000256" key="6">
    <source>
        <dbReference type="ARBA" id="ARBA00022519"/>
    </source>
</evidence>
<keyword evidence="7" id="KW-0812">Transmembrane</keyword>
<dbReference type="GO" id="GO:0005886">
    <property type="term" value="C:plasma membrane"/>
    <property type="evidence" value="ECO:0007669"/>
    <property type="project" value="UniProtKB-SubCell"/>
</dbReference>
<dbReference type="AlphaFoldDB" id="Q6MMN8"/>
<evidence type="ECO:0000313" key="12">
    <source>
        <dbReference type="Proteomes" id="UP000008080"/>
    </source>
</evidence>
<keyword evidence="9" id="KW-0472">Membrane</keyword>
<sequence>MMMKHNRGFTMIELMITITILGTLTMLTAQAIQQAVKAKVKLQDQIDDVSRMRDGLRLLERDINLAYHYRDVEKELEQLMKKKNTGAGGAGGNSDGSGSGFPGGGAGPITNDPPEQPEQREVPRRDPETHFVGNNESINFVTMNNARTVRNTKQADFIEVGYALRDCKSLREGGGSSKCLWRRSSPYVDLDVTKGGDEVALLENVSEFKLRYMGKGKQDWANDWRTDAQGDAATKGKFPQAVEISLTVEKKTAGKSKKYSMQLIVPIHFPNNSEEGANAQGNQSSWPRTQAPNQ</sequence>
<protein>
    <recommendedName>
        <fullName evidence="3">Type II secretion system protein J</fullName>
    </recommendedName>
</protein>
<comment type="similarity">
    <text evidence="2">Belongs to the GSP J family.</text>
</comment>
<dbReference type="Pfam" id="PF11612">
    <property type="entry name" value="T2SSJ"/>
    <property type="match status" value="1"/>
</dbReference>
<dbReference type="Proteomes" id="UP000008080">
    <property type="component" value="Chromosome"/>
</dbReference>
<keyword evidence="8" id="KW-1133">Transmembrane helix</keyword>
<dbReference type="InterPro" id="IPR045584">
    <property type="entry name" value="Pilin-like"/>
</dbReference>
<organism evidence="11 12">
    <name type="scientific">Bdellovibrio bacteriovorus (strain ATCC 15356 / DSM 50701 / NCIMB 9529 / HD100)</name>
    <dbReference type="NCBI Taxonomy" id="264462"/>
    <lineage>
        <taxon>Bacteria</taxon>
        <taxon>Pseudomonadati</taxon>
        <taxon>Bdellovibrionota</taxon>
        <taxon>Bdellovibrionia</taxon>
        <taxon>Bdellovibrionales</taxon>
        <taxon>Pseudobdellovibrionaceae</taxon>
        <taxon>Bdellovibrio</taxon>
    </lineage>
</organism>
<reference evidence="11 12" key="1">
    <citation type="journal article" date="2004" name="Science">
        <title>A predator unmasked: life cycle of Bdellovibrio bacteriovorus from a genomic perspective.</title>
        <authorList>
            <person name="Rendulic S."/>
            <person name="Jagtap P."/>
            <person name="Rosinus A."/>
            <person name="Eppinger M."/>
            <person name="Baar C."/>
            <person name="Lanz C."/>
            <person name="Keller H."/>
            <person name="Lambert C."/>
            <person name="Evans K.J."/>
            <person name="Goesmann A."/>
            <person name="Meyer F."/>
            <person name="Sockett R.E."/>
            <person name="Schuster S.C."/>
        </authorList>
    </citation>
    <scope>NUCLEOTIDE SEQUENCE [LARGE SCALE GENOMIC DNA]</scope>
    <source>
        <strain evidence="12">ATCC 15356 / DSM 50701 / NCIMB 9529 / HD100</strain>
    </source>
</reference>
<evidence type="ECO:0000256" key="8">
    <source>
        <dbReference type="ARBA" id="ARBA00022989"/>
    </source>
</evidence>
<accession>Q6MMN8</accession>
<dbReference type="PANTHER" id="PTHR39583">
    <property type="entry name" value="TYPE II SECRETION SYSTEM PROTEIN J-RELATED"/>
    <property type="match status" value="1"/>
</dbReference>
<dbReference type="KEGG" id="bba:Bd1588"/>
<dbReference type="NCBIfam" id="TIGR02532">
    <property type="entry name" value="IV_pilin_GFxxxE"/>
    <property type="match status" value="1"/>
</dbReference>
<evidence type="ECO:0000256" key="9">
    <source>
        <dbReference type="ARBA" id="ARBA00023136"/>
    </source>
</evidence>
<keyword evidence="6" id="KW-0997">Cell inner membrane</keyword>
<evidence type="ECO:0000256" key="5">
    <source>
        <dbReference type="ARBA" id="ARBA00022481"/>
    </source>
</evidence>
<feature type="region of interest" description="Disordered" evidence="10">
    <location>
        <begin position="271"/>
        <end position="294"/>
    </location>
</feature>
<keyword evidence="12" id="KW-1185">Reference proteome</keyword>
<evidence type="ECO:0000256" key="4">
    <source>
        <dbReference type="ARBA" id="ARBA00022475"/>
    </source>
</evidence>
<feature type="region of interest" description="Disordered" evidence="10">
    <location>
        <begin position="83"/>
        <end position="132"/>
    </location>
</feature>
<dbReference type="EMBL" id="BX842650">
    <property type="protein sequence ID" value="CAE79466.1"/>
    <property type="molecule type" value="Genomic_DNA"/>
</dbReference>
<dbReference type="HOGENOM" id="CLU_1014355_0_0_7"/>
<keyword evidence="4" id="KW-1003">Cell membrane</keyword>
<feature type="compositionally biased region" description="Gly residues" evidence="10">
    <location>
        <begin position="86"/>
        <end position="107"/>
    </location>
</feature>
<dbReference type="PANTHER" id="PTHR39583:SF2">
    <property type="entry name" value="TYPE II SECRETION SYSTEM PROTEIN J"/>
    <property type="match status" value="1"/>
</dbReference>
<dbReference type="InterPro" id="IPR012902">
    <property type="entry name" value="N_methyl_site"/>
</dbReference>
<evidence type="ECO:0000256" key="7">
    <source>
        <dbReference type="ARBA" id="ARBA00022692"/>
    </source>
</evidence>
<evidence type="ECO:0000256" key="2">
    <source>
        <dbReference type="ARBA" id="ARBA00011084"/>
    </source>
</evidence>
<feature type="compositionally biased region" description="Basic and acidic residues" evidence="10">
    <location>
        <begin position="117"/>
        <end position="129"/>
    </location>
</feature>
<evidence type="ECO:0000256" key="3">
    <source>
        <dbReference type="ARBA" id="ARBA00021539"/>
    </source>
</evidence>
<gene>
    <name evidence="11" type="ordered locus">Bd1588</name>
</gene>